<sequence>MKRCWDSNPSNRPTITELEHEISGWIRCVSKFYEINKDGNCKYDVPDVNIKLYYEMLEFVKANDALAQEQTNVSTIVQLHSQAYYTSRNITEILVKENSECLEYIVEV</sequence>
<proteinExistence type="predicted"/>
<evidence type="ECO:0000313" key="2">
    <source>
        <dbReference type="Proteomes" id="UP000615446"/>
    </source>
</evidence>
<dbReference type="AlphaFoldDB" id="A0A8H3LGB0"/>
<dbReference type="Proteomes" id="UP000615446">
    <property type="component" value="Unassembled WGS sequence"/>
</dbReference>
<keyword evidence="1" id="KW-0418">Kinase</keyword>
<organism evidence="1 2">
    <name type="scientific">Rhizophagus clarus</name>
    <dbReference type="NCBI Taxonomy" id="94130"/>
    <lineage>
        <taxon>Eukaryota</taxon>
        <taxon>Fungi</taxon>
        <taxon>Fungi incertae sedis</taxon>
        <taxon>Mucoromycota</taxon>
        <taxon>Glomeromycotina</taxon>
        <taxon>Glomeromycetes</taxon>
        <taxon>Glomerales</taxon>
        <taxon>Glomeraceae</taxon>
        <taxon>Rhizophagus</taxon>
    </lineage>
</organism>
<dbReference type="EMBL" id="BLAL01000087">
    <property type="protein sequence ID" value="GES85003.1"/>
    <property type="molecule type" value="Genomic_DNA"/>
</dbReference>
<gene>
    <name evidence="1" type="ORF">RCL2_001209000</name>
</gene>
<accession>A0A8H3LGB0</accession>
<protein>
    <submittedName>
        <fullName evidence="1">Kinase-like domain-containing protein</fullName>
    </submittedName>
</protein>
<evidence type="ECO:0000313" key="1">
    <source>
        <dbReference type="EMBL" id="GES85003.1"/>
    </source>
</evidence>
<reference evidence="1" key="1">
    <citation type="submission" date="2019-10" db="EMBL/GenBank/DDBJ databases">
        <title>Conservation and host-specific expression of non-tandemly repeated heterogenous ribosome RNA gene in arbuscular mycorrhizal fungi.</title>
        <authorList>
            <person name="Maeda T."/>
            <person name="Kobayashi Y."/>
            <person name="Nakagawa T."/>
            <person name="Ezawa T."/>
            <person name="Yamaguchi K."/>
            <person name="Bino T."/>
            <person name="Nishimoto Y."/>
            <person name="Shigenobu S."/>
            <person name="Kawaguchi M."/>
        </authorList>
    </citation>
    <scope>NUCLEOTIDE SEQUENCE</scope>
    <source>
        <strain evidence="1">HR1</strain>
    </source>
</reference>
<dbReference type="GO" id="GO:0016301">
    <property type="term" value="F:kinase activity"/>
    <property type="evidence" value="ECO:0007669"/>
    <property type="project" value="UniProtKB-KW"/>
</dbReference>
<keyword evidence="1" id="KW-0808">Transferase</keyword>
<name>A0A8H3LGB0_9GLOM</name>
<dbReference type="OrthoDB" id="2305644at2759"/>
<comment type="caution">
    <text evidence="1">The sequence shown here is derived from an EMBL/GenBank/DDBJ whole genome shotgun (WGS) entry which is preliminary data.</text>
</comment>